<feature type="transmembrane region" description="Helical" evidence="12">
    <location>
        <begin position="240"/>
        <end position="259"/>
    </location>
</feature>
<feature type="transmembrane region" description="Helical" evidence="12">
    <location>
        <begin position="99"/>
        <end position="116"/>
    </location>
</feature>
<feature type="transmembrane region" description="Helical" evidence="12">
    <location>
        <begin position="211"/>
        <end position="228"/>
    </location>
</feature>
<dbReference type="GO" id="GO:0009252">
    <property type="term" value="P:peptidoglycan biosynthetic process"/>
    <property type="evidence" value="ECO:0007669"/>
    <property type="project" value="UniProtKB-UniRule"/>
</dbReference>
<dbReference type="CDD" id="cd06852">
    <property type="entry name" value="GT_MraY"/>
    <property type="match status" value="1"/>
</dbReference>
<evidence type="ECO:0000313" key="15">
    <source>
        <dbReference type="EMBL" id="SDM78424.1"/>
    </source>
</evidence>
<sequence>MLYYLFDYLDKAFNIPGAGVFQYLTFRAAAATVTSLIIGILFGKRIIWFLQRLQIGETVRDLGLEGQMQKKGTPTMGGFIILLALVVPVLLFARLNNTYIILLLISTIWTSLIGFVDDYIKVFRKNKEGLPGRFKIVGQVGLGLLVGLTMHFSPDIKIRVYEDAKINTPGGFEDVRRFTDTKSFLTNVPFFKNNEIDYSQILPDSILPDDYTWILYTVIVIFIITFISNGANITDGIDGLAAGSSTIIGLTLGILAYLSGNKVFSQYLNIYYIPYSGELVVFCGAFIGACIGFLWYNTYPAQVFMGDTGSLMLGGVIATLAIVLRKELLIPVLCGIFVIENMSVILQVGYFKYQKKRRGLEYAQSHRLFKMSPLHHHYQKSNIPEPKIVMRFLIVGIIFAVFTLVTLKLR</sequence>
<dbReference type="NCBIfam" id="TIGR00445">
    <property type="entry name" value="mraY"/>
    <property type="match status" value="1"/>
</dbReference>
<dbReference type="GO" id="GO:0008360">
    <property type="term" value="P:regulation of cell shape"/>
    <property type="evidence" value="ECO:0007669"/>
    <property type="project" value="UniProtKB-KW"/>
</dbReference>
<dbReference type="STRING" id="563176.SAMN04488090_4221"/>
<comment type="catalytic activity">
    <reaction evidence="12">
        <text>UDP-N-acetyl-alpha-D-muramoyl-L-alanyl-gamma-D-glutamyl-meso-2,6-diaminopimeloyl-D-alanyl-D-alanine + di-trans,octa-cis-undecaprenyl phosphate = di-trans,octa-cis-undecaprenyl diphospho-N-acetyl-alpha-D-muramoyl-L-alanyl-D-glutamyl-meso-2,6-diaminopimeloyl-D-alanyl-D-alanine + UMP</text>
        <dbReference type="Rhea" id="RHEA:28386"/>
        <dbReference type="ChEBI" id="CHEBI:57865"/>
        <dbReference type="ChEBI" id="CHEBI:60392"/>
        <dbReference type="ChEBI" id="CHEBI:61386"/>
        <dbReference type="ChEBI" id="CHEBI:61387"/>
        <dbReference type="EC" id="2.7.8.13"/>
    </reaction>
</comment>
<keyword evidence="8 12" id="KW-1133">Transmembrane helix</keyword>
<feature type="binding site" evidence="14">
    <location>
        <position position="307"/>
    </location>
    <ligand>
        <name>Mg(2+)</name>
        <dbReference type="ChEBI" id="CHEBI:18420"/>
    </ligand>
</feature>
<dbReference type="GO" id="GO:0051992">
    <property type="term" value="F:UDP-N-acetylmuramoyl-L-alanyl-D-glutamyl-meso-2,6-diaminopimelyl-D-alanyl-D-alanine:undecaprenyl-phosphate transferase activity"/>
    <property type="evidence" value="ECO:0007669"/>
    <property type="project" value="RHEA"/>
</dbReference>
<dbReference type="PROSITE" id="PS01348">
    <property type="entry name" value="MRAY_2"/>
    <property type="match status" value="1"/>
</dbReference>
<dbReference type="GO" id="GO:0051301">
    <property type="term" value="P:cell division"/>
    <property type="evidence" value="ECO:0007669"/>
    <property type="project" value="UniProtKB-KW"/>
</dbReference>
<evidence type="ECO:0000256" key="12">
    <source>
        <dbReference type="HAMAP-Rule" id="MF_00038"/>
    </source>
</evidence>
<keyword evidence="9 12" id="KW-0472">Membrane</keyword>
<dbReference type="HAMAP" id="MF_00038">
    <property type="entry name" value="MraY"/>
    <property type="match status" value="1"/>
</dbReference>
<comment type="similarity">
    <text evidence="2 12">Belongs to the glycosyltransferase 4 family. MraY subfamily.</text>
</comment>
<evidence type="ECO:0000256" key="9">
    <source>
        <dbReference type="ARBA" id="ARBA00023136"/>
    </source>
</evidence>
<keyword evidence="6 12" id="KW-0133">Cell shape</keyword>
<evidence type="ECO:0000256" key="3">
    <source>
        <dbReference type="ARBA" id="ARBA00022618"/>
    </source>
</evidence>
<gene>
    <name evidence="12" type="primary">mraY</name>
    <name evidence="15" type="ORF">SAMN04488090_4221</name>
</gene>
<feature type="transmembrane region" description="Helical" evidence="12">
    <location>
        <begin position="303"/>
        <end position="324"/>
    </location>
</feature>
<dbReference type="GO" id="GO:0005886">
    <property type="term" value="C:plasma membrane"/>
    <property type="evidence" value="ECO:0007669"/>
    <property type="project" value="UniProtKB-SubCell"/>
</dbReference>
<comment type="pathway">
    <text evidence="12">Cell wall biogenesis; peptidoglycan biosynthesis.</text>
</comment>
<dbReference type="AlphaFoldDB" id="A0A1G9W1M9"/>
<dbReference type="Proteomes" id="UP000198901">
    <property type="component" value="Unassembled WGS sequence"/>
</dbReference>
<evidence type="ECO:0000256" key="6">
    <source>
        <dbReference type="ARBA" id="ARBA00022960"/>
    </source>
</evidence>
<dbReference type="RefSeq" id="WP_093207633.1">
    <property type="nucleotide sequence ID" value="NZ_FNGS01000009.1"/>
</dbReference>
<keyword evidence="11 12" id="KW-0961">Cell wall biogenesis/degradation</keyword>
<dbReference type="EC" id="2.7.8.13" evidence="12 13"/>
<comment type="cofactor">
    <cofactor evidence="12 14">
        <name>Mg(2+)</name>
        <dbReference type="ChEBI" id="CHEBI:18420"/>
    </cofactor>
</comment>
<evidence type="ECO:0000256" key="8">
    <source>
        <dbReference type="ARBA" id="ARBA00022989"/>
    </source>
</evidence>
<organism evidence="15 16">
    <name type="scientific">Siphonobacter aquaeclarae</name>
    <dbReference type="NCBI Taxonomy" id="563176"/>
    <lineage>
        <taxon>Bacteria</taxon>
        <taxon>Pseudomonadati</taxon>
        <taxon>Bacteroidota</taxon>
        <taxon>Cytophagia</taxon>
        <taxon>Cytophagales</taxon>
        <taxon>Cytophagaceae</taxon>
        <taxon>Siphonobacter</taxon>
    </lineage>
</organism>
<feature type="transmembrane region" description="Helical" evidence="12">
    <location>
        <begin position="20"/>
        <end position="42"/>
    </location>
</feature>
<evidence type="ECO:0000256" key="1">
    <source>
        <dbReference type="ARBA" id="ARBA00004141"/>
    </source>
</evidence>
<keyword evidence="5 12" id="KW-0812">Transmembrane</keyword>
<keyword evidence="4 12" id="KW-0808">Transferase</keyword>
<evidence type="ECO:0000256" key="5">
    <source>
        <dbReference type="ARBA" id="ARBA00022692"/>
    </source>
</evidence>
<reference evidence="15 16" key="1">
    <citation type="submission" date="2016-10" db="EMBL/GenBank/DDBJ databases">
        <authorList>
            <person name="de Groot N.N."/>
        </authorList>
    </citation>
    <scope>NUCLEOTIDE SEQUENCE [LARGE SCALE GENOMIC DNA]</scope>
    <source>
        <strain evidence="15 16">DSM 21668</strain>
    </source>
</reference>
<dbReference type="OrthoDB" id="9805475at2"/>
<feature type="transmembrane region" description="Helical" evidence="12">
    <location>
        <begin position="279"/>
        <end position="296"/>
    </location>
</feature>
<dbReference type="PANTHER" id="PTHR22926">
    <property type="entry name" value="PHOSPHO-N-ACETYLMURAMOYL-PENTAPEPTIDE-TRANSFERASE"/>
    <property type="match status" value="1"/>
</dbReference>
<proteinExistence type="inferred from homology"/>
<evidence type="ECO:0000256" key="11">
    <source>
        <dbReference type="ARBA" id="ARBA00023316"/>
    </source>
</evidence>
<dbReference type="Pfam" id="PF00953">
    <property type="entry name" value="Glycos_transf_4"/>
    <property type="match status" value="1"/>
</dbReference>
<dbReference type="GO" id="GO:0008963">
    <property type="term" value="F:phospho-N-acetylmuramoyl-pentapeptide-transferase activity"/>
    <property type="evidence" value="ECO:0007669"/>
    <property type="project" value="UniProtKB-UniRule"/>
</dbReference>
<evidence type="ECO:0000256" key="14">
    <source>
        <dbReference type="PIRSR" id="PIRSR600715-1"/>
    </source>
</evidence>
<keyword evidence="10 12" id="KW-0131">Cell cycle</keyword>
<accession>A0A1G9W1M9</accession>
<dbReference type="InterPro" id="IPR003524">
    <property type="entry name" value="PNAcMuramoyl-5peptid_Trfase"/>
</dbReference>
<feature type="transmembrane region" description="Helical" evidence="12">
    <location>
        <begin position="388"/>
        <end position="407"/>
    </location>
</feature>
<feature type="transmembrane region" description="Helical" evidence="12">
    <location>
        <begin position="76"/>
        <end position="93"/>
    </location>
</feature>
<keyword evidence="7 12" id="KW-0573">Peptidoglycan synthesis</keyword>
<evidence type="ECO:0000256" key="10">
    <source>
        <dbReference type="ARBA" id="ARBA00023306"/>
    </source>
</evidence>
<evidence type="ECO:0000313" key="16">
    <source>
        <dbReference type="Proteomes" id="UP000198901"/>
    </source>
</evidence>
<dbReference type="InterPro" id="IPR000715">
    <property type="entry name" value="Glycosyl_transferase_4"/>
</dbReference>
<keyword evidence="16" id="KW-1185">Reference proteome</keyword>
<keyword evidence="12 14" id="KW-0479">Metal-binding</keyword>
<feature type="transmembrane region" description="Helical" evidence="12">
    <location>
        <begin position="136"/>
        <end position="153"/>
    </location>
</feature>
<evidence type="ECO:0000256" key="4">
    <source>
        <dbReference type="ARBA" id="ARBA00022679"/>
    </source>
</evidence>
<keyword evidence="3 12" id="KW-0132">Cell division</keyword>
<comment type="function">
    <text evidence="12">Catalyzes the initial step of the lipid cycle reactions in the biosynthesis of the cell wall peptidoglycan: transfers peptidoglycan precursor phospho-MurNAc-pentapeptide from UDP-MurNAc-pentapeptide onto the lipid carrier undecaprenyl phosphate, yielding undecaprenyl-pyrophosphoryl-MurNAc-pentapeptide, known as lipid I.</text>
</comment>
<keyword evidence="12" id="KW-1003">Cell membrane</keyword>
<feature type="transmembrane region" description="Helical" evidence="12">
    <location>
        <begin position="330"/>
        <end position="351"/>
    </location>
</feature>
<evidence type="ECO:0000256" key="2">
    <source>
        <dbReference type="ARBA" id="ARBA00005583"/>
    </source>
</evidence>
<name>A0A1G9W1M9_9BACT</name>
<dbReference type="UniPathway" id="UPA00219"/>
<protein>
    <recommendedName>
        <fullName evidence="12 13">Phospho-N-acetylmuramoyl-pentapeptide-transferase</fullName>
        <ecNumber evidence="12 13">2.7.8.13</ecNumber>
    </recommendedName>
    <alternativeName>
        <fullName evidence="12">UDP-MurNAc-pentapeptide phosphotransferase</fullName>
    </alternativeName>
</protein>
<dbReference type="GO" id="GO:0071555">
    <property type="term" value="P:cell wall organization"/>
    <property type="evidence" value="ECO:0007669"/>
    <property type="project" value="UniProtKB-KW"/>
</dbReference>
<dbReference type="InterPro" id="IPR018480">
    <property type="entry name" value="PNAcMuramoyl-5peptid_Trfase_CS"/>
</dbReference>
<evidence type="ECO:0000256" key="7">
    <source>
        <dbReference type="ARBA" id="ARBA00022984"/>
    </source>
</evidence>
<feature type="binding site" evidence="14">
    <location>
        <position position="232"/>
    </location>
    <ligand>
        <name>Mg(2+)</name>
        <dbReference type="ChEBI" id="CHEBI:18420"/>
    </ligand>
</feature>
<keyword evidence="12 14" id="KW-0460">Magnesium</keyword>
<dbReference type="EMBL" id="FNGS01000009">
    <property type="protein sequence ID" value="SDM78424.1"/>
    <property type="molecule type" value="Genomic_DNA"/>
</dbReference>
<dbReference type="GO" id="GO:0046872">
    <property type="term" value="F:metal ion binding"/>
    <property type="evidence" value="ECO:0007669"/>
    <property type="project" value="UniProtKB-KW"/>
</dbReference>
<comment type="subcellular location">
    <subcellularLocation>
        <location evidence="12">Cell membrane</location>
        <topology evidence="12">Multi-pass membrane protein</topology>
    </subcellularLocation>
    <subcellularLocation>
        <location evidence="1">Membrane</location>
        <topology evidence="1">Multi-pass membrane protein</topology>
    </subcellularLocation>
</comment>
<evidence type="ECO:0000256" key="13">
    <source>
        <dbReference type="NCBIfam" id="TIGR00445"/>
    </source>
</evidence>
<dbReference type="PANTHER" id="PTHR22926:SF5">
    <property type="entry name" value="PHOSPHO-N-ACETYLMURAMOYL-PENTAPEPTIDE-TRANSFERASE HOMOLOG"/>
    <property type="match status" value="1"/>
</dbReference>